<dbReference type="AlphaFoldDB" id="A0A7L4YS14"/>
<reference evidence="2 3" key="1">
    <citation type="journal article" date="2018" name="Int. J. Syst. Evol. Microbiol.">
        <title>Epidermidibacterium keratini gen. nov., sp. nov., a member of the family Sporichthyaceae, isolated from keratin epidermis.</title>
        <authorList>
            <person name="Lee D.G."/>
            <person name="Trujillo M.E."/>
            <person name="Kang S."/>
            <person name="Nam J.J."/>
            <person name="Kim Y.J."/>
        </authorList>
    </citation>
    <scope>NUCLEOTIDE SEQUENCE [LARGE SCALE GENOMIC DNA]</scope>
    <source>
        <strain evidence="2 3">EPI-7</strain>
    </source>
</reference>
<dbReference type="RefSeq" id="WP_159547165.1">
    <property type="nucleotide sequence ID" value="NZ_CP047156.1"/>
</dbReference>
<keyword evidence="3" id="KW-1185">Reference proteome</keyword>
<evidence type="ECO:0000313" key="2">
    <source>
        <dbReference type="EMBL" id="QHC02041.1"/>
    </source>
</evidence>
<evidence type="ECO:0000259" key="1">
    <source>
        <dbReference type="PROSITE" id="PS51704"/>
    </source>
</evidence>
<dbReference type="InterPro" id="IPR030395">
    <property type="entry name" value="GP_PDE_dom"/>
</dbReference>
<organism evidence="2 3">
    <name type="scientific">Epidermidibacterium keratini</name>
    <dbReference type="NCBI Taxonomy" id="1891644"/>
    <lineage>
        <taxon>Bacteria</taxon>
        <taxon>Bacillati</taxon>
        <taxon>Actinomycetota</taxon>
        <taxon>Actinomycetes</taxon>
        <taxon>Sporichthyales</taxon>
        <taxon>Sporichthyaceae</taxon>
        <taxon>Epidermidibacterium</taxon>
    </lineage>
</organism>
<feature type="domain" description="GP-PDE" evidence="1">
    <location>
        <begin position="11"/>
        <end position="248"/>
    </location>
</feature>
<dbReference type="PROSITE" id="PS51704">
    <property type="entry name" value="GP_PDE"/>
    <property type="match status" value="1"/>
</dbReference>
<dbReference type="FunCoup" id="A0A7L4YS14">
    <property type="interactions" value="13"/>
</dbReference>
<evidence type="ECO:0000313" key="3">
    <source>
        <dbReference type="Proteomes" id="UP000463857"/>
    </source>
</evidence>
<dbReference type="InParanoid" id="A0A7L4YS14"/>
<dbReference type="Pfam" id="PF03009">
    <property type="entry name" value="GDPD"/>
    <property type="match status" value="1"/>
</dbReference>
<dbReference type="GO" id="GO:0006629">
    <property type="term" value="P:lipid metabolic process"/>
    <property type="evidence" value="ECO:0007669"/>
    <property type="project" value="InterPro"/>
</dbReference>
<protein>
    <submittedName>
        <fullName evidence="2">Glycerophosphodiester phosphodiesterase</fullName>
    </submittedName>
</protein>
<dbReference type="CDD" id="cd08561">
    <property type="entry name" value="GDPD_cytoplasmic_ScUgpQ2_like"/>
    <property type="match status" value="1"/>
</dbReference>
<dbReference type="OrthoDB" id="5241788at2"/>
<dbReference type="SUPFAM" id="SSF51695">
    <property type="entry name" value="PLC-like phosphodiesterases"/>
    <property type="match status" value="1"/>
</dbReference>
<sequence length="257" mass="28325">MAKPYFGTTRPIAFAHRGGAFDGIENSMEAFERCVSMGYRFLETDVHLTKDGVVVAVHDPTLERTTDRAGKVRDLTWAEVSKAKIGGTATIPRLVDLLDAFPDVHLNIDAKVADVVTPLAHLLVGRGRADLERVCLASFSDARLRKLRTLTRGAAAYSMGPAEIGRLRVASYSRRARNYLPLPGDVAQVPVSVRGRRIVDARFVQTAHELGKQVHVWTIDDPDQMRSLLDLGVDAIMTDEPQVLKDVLIERGEWTGA</sequence>
<accession>A0A7L4YS14</accession>
<dbReference type="PANTHER" id="PTHR43805:SF1">
    <property type="entry name" value="GP-PDE DOMAIN-CONTAINING PROTEIN"/>
    <property type="match status" value="1"/>
</dbReference>
<dbReference type="InterPro" id="IPR017946">
    <property type="entry name" value="PLC-like_Pdiesterase_TIM-brl"/>
</dbReference>
<dbReference type="Gene3D" id="3.20.20.190">
    <property type="entry name" value="Phosphatidylinositol (PI) phosphodiesterase"/>
    <property type="match status" value="1"/>
</dbReference>
<dbReference type="Proteomes" id="UP000463857">
    <property type="component" value="Chromosome"/>
</dbReference>
<dbReference type="PANTHER" id="PTHR43805">
    <property type="entry name" value="GLYCEROPHOSPHORYL DIESTER PHOSPHODIESTERASE"/>
    <property type="match status" value="1"/>
</dbReference>
<gene>
    <name evidence="2" type="ORF">EK0264_18340</name>
</gene>
<dbReference type="KEGG" id="eke:EK0264_18340"/>
<proteinExistence type="predicted"/>
<dbReference type="EMBL" id="CP047156">
    <property type="protein sequence ID" value="QHC02041.1"/>
    <property type="molecule type" value="Genomic_DNA"/>
</dbReference>
<name>A0A7L4YS14_9ACTN</name>
<dbReference type="GO" id="GO:0008081">
    <property type="term" value="F:phosphoric diester hydrolase activity"/>
    <property type="evidence" value="ECO:0007669"/>
    <property type="project" value="InterPro"/>
</dbReference>